<feature type="transmembrane region" description="Helical" evidence="1">
    <location>
        <begin position="175"/>
        <end position="195"/>
    </location>
</feature>
<keyword evidence="1" id="KW-0472">Membrane</keyword>
<evidence type="ECO:0000313" key="3">
    <source>
        <dbReference type="Proteomes" id="UP000466966"/>
    </source>
</evidence>
<feature type="transmembrane region" description="Helical" evidence="1">
    <location>
        <begin position="114"/>
        <end position="139"/>
    </location>
</feature>
<feature type="transmembrane region" description="Helical" evidence="1">
    <location>
        <begin position="49"/>
        <end position="71"/>
    </location>
</feature>
<sequence>MASLAESAPSGVQRERRFYLIMALLFAAESVAGFSLAFAIGMSSFGAPWWVHVHAVTMTAFLALYVAQNWLVWRGELAAHRKLGAVGAVLGLWLIAYGCWAITMTLAAGRQPPFFTPAFFLLMDWMNMAVFAGLAGAGLALRARADWHKRLMFGAMLSLISVAWGRLVLPPLFDQRGTVLILAALLAHLAAAMLLDRRLHGRVHPAHWWTGGALVAWLALTFAVADNPAWVAFSQSFAG</sequence>
<proteinExistence type="predicted"/>
<dbReference type="AlphaFoldDB" id="A0A844Z126"/>
<feature type="transmembrane region" description="Helical" evidence="1">
    <location>
        <begin position="18"/>
        <end position="43"/>
    </location>
</feature>
<dbReference type="RefSeq" id="WP_160773153.1">
    <property type="nucleotide sequence ID" value="NZ_WTYV01000008.1"/>
</dbReference>
<name>A0A844Z126_9SPHN</name>
<evidence type="ECO:0000313" key="2">
    <source>
        <dbReference type="EMBL" id="MXO73222.1"/>
    </source>
</evidence>
<comment type="caution">
    <text evidence="2">The sequence shown here is derived from an EMBL/GenBank/DDBJ whole genome shotgun (WGS) entry which is preliminary data.</text>
</comment>
<keyword evidence="1" id="KW-1133">Transmembrane helix</keyword>
<feature type="transmembrane region" description="Helical" evidence="1">
    <location>
        <begin position="83"/>
        <end position="108"/>
    </location>
</feature>
<feature type="transmembrane region" description="Helical" evidence="1">
    <location>
        <begin position="151"/>
        <end position="169"/>
    </location>
</feature>
<reference evidence="2 3" key="1">
    <citation type="submission" date="2019-12" db="EMBL/GenBank/DDBJ databases">
        <title>Genomic-based taxomic classification of the family Erythrobacteraceae.</title>
        <authorList>
            <person name="Xu L."/>
        </authorList>
    </citation>
    <scope>NUCLEOTIDE SEQUENCE [LARGE SCALE GENOMIC DNA]</scope>
    <source>
        <strain evidence="2 3">M0322</strain>
    </source>
</reference>
<gene>
    <name evidence="2" type="ORF">GRI99_16460</name>
</gene>
<accession>A0A844Z126</accession>
<protein>
    <submittedName>
        <fullName evidence="2">Uncharacterized protein</fullName>
    </submittedName>
</protein>
<keyword evidence="3" id="KW-1185">Reference proteome</keyword>
<feature type="transmembrane region" description="Helical" evidence="1">
    <location>
        <begin position="207"/>
        <end position="225"/>
    </location>
</feature>
<organism evidence="2 3">
    <name type="scientific">Alteraurantiacibacter buctensis</name>
    <dbReference type="NCBI Taxonomy" id="1503981"/>
    <lineage>
        <taxon>Bacteria</taxon>
        <taxon>Pseudomonadati</taxon>
        <taxon>Pseudomonadota</taxon>
        <taxon>Alphaproteobacteria</taxon>
        <taxon>Sphingomonadales</taxon>
        <taxon>Erythrobacteraceae</taxon>
        <taxon>Alteraurantiacibacter</taxon>
    </lineage>
</organism>
<dbReference type="OrthoDB" id="648493at2"/>
<dbReference type="EMBL" id="WTYV01000008">
    <property type="protein sequence ID" value="MXO73222.1"/>
    <property type="molecule type" value="Genomic_DNA"/>
</dbReference>
<keyword evidence="1" id="KW-0812">Transmembrane</keyword>
<dbReference type="Proteomes" id="UP000466966">
    <property type="component" value="Unassembled WGS sequence"/>
</dbReference>
<evidence type="ECO:0000256" key="1">
    <source>
        <dbReference type="SAM" id="Phobius"/>
    </source>
</evidence>